<protein>
    <recommendedName>
        <fullName evidence="3">HTH cro/C1-type domain-containing protein</fullName>
    </recommendedName>
</protein>
<name>A0ABP7MID5_9GAMM</name>
<dbReference type="SMART" id="SM00530">
    <property type="entry name" value="HTH_XRE"/>
    <property type="match status" value="1"/>
</dbReference>
<sequence>MPKTLYSAEAAVLRRQLRAAREEVGITQAALSEVLGRKQSFISDIERGVRRLDTVELWQLCNALGLDLTEFVAEFQESIEAAQAKRPRRARKSATSRPRKRS</sequence>
<comment type="caution">
    <text evidence="4">The sequence shown here is derived from an EMBL/GenBank/DDBJ whole genome shotgun (WGS) entry which is preliminary data.</text>
</comment>
<dbReference type="PROSITE" id="PS50943">
    <property type="entry name" value="HTH_CROC1"/>
    <property type="match status" value="1"/>
</dbReference>
<feature type="region of interest" description="Disordered" evidence="2">
    <location>
        <begin position="81"/>
        <end position="102"/>
    </location>
</feature>
<dbReference type="PANTHER" id="PTHR46797:SF1">
    <property type="entry name" value="METHYLPHOSPHONATE SYNTHASE"/>
    <property type="match status" value="1"/>
</dbReference>
<organism evidence="4 5">
    <name type="scientific">Luteimonas lutimaris</name>
    <dbReference type="NCBI Taxonomy" id="698645"/>
    <lineage>
        <taxon>Bacteria</taxon>
        <taxon>Pseudomonadati</taxon>
        <taxon>Pseudomonadota</taxon>
        <taxon>Gammaproteobacteria</taxon>
        <taxon>Lysobacterales</taxon>
        <taxon>Lysobacteraceae</taxon>
        <taxon>Luteimonas</taxon>
    </lineage>
</organism>
<dbReference type="Gene3D" id="1.10.260.40">
    <property type="entry name" value="lambda repressor-like DNA-binding domains"/>
    <property type="match status" value="1"/>
</dbReference>
<dbReference type="RefSeq" id="WP_344759585.1">
    <property type="nucleotide sequence ID" value="NZ_BAAAZU010000007.1"/>
</dbReference>
<keyword evidence="5" id="KW-1185">Reference proteome</keyword>
<dbReference type="PANTHER" id="PTHR46797">
    <property type="entry name" value="HTH-TYPE TRANSCRIPTIONAL REGULATOR"/>
    <property type="match status" value="1"/>
</dbReference>
<evidence type="ECO:0000313" key="5">
    <source>
        <dbReference type="Proteomes" id="UP001501727"/>
    </source>
</evidence>
<dbReference type="Proteomes" id="UP001501727">
    <property type="component" value="Unassembled WGS sequence"/>
</dbReference>
<dbReference type="Pfam" id="PF01381">
    <property type="entry name" value="HTH_3"/>
    <property type="match status" value="1"/>
</dbReference>
<feature type="domain" description="HTH cro/C1-type" evidence="3">
    <location>
        <begin position="17"/>
        <end position="71"/>
    </location>
</feature>
<evidence type="ECO:0000313" key="4">
    <source>
        <dbReference type="EMBL" id="GAA3923932.1"/>
    </source>
</evidence>
<dbReference type="InterPro" id="IPR010982">
    <property type="entry name" value="Lambda_DNA-bd_dom_sf"/>
</dbReference>
<evidence type="ECO:0000259" key="3">
    <source>
        <dbReference type="PROSITE" id="PS50943"/>
    </source>
</evidence>
<keyword evidence="1" id="KW-0238">DNA-binding</keyword>
<reference evidence="5" key="1">
    <citation type="journal article" date="2019" name="Int. J. Syst. Evol. Microbiol.">
        <title>The Global Catalogue of Microorganisms (GCM) 10K type strain sequencing project: providing services to taxonomists for standard genome sequencing and annotation.</title>
        <authorList>
            <consortium name="The Broad Institute Genomics Platform"/>
            <consortium name="The Broad Institute Genome Sequencing Center for Infectious Disease"/>
            <person name="Wu L."/>
            <person name="Ma J."/>
        </authorList>
    </citation>
    <scope>NUCLEOTIDE SEQUENCE [LARGE SCALE GENOMIC DNA]</scope>
    <source>
        <strain evidence="5">JCM 16916</strain>
    </source>
</reference>
<evidence type="ECO:0000256" key="1">
    <source>
        <dbReference type="ARBA" id="ARBA00023125"/>
    </source>
</evidence>
<gene>
    <name evidence="4" type="ORF">GCM10022229_17300</name>
</gene>
<dbReference type="CDD" id="cd00093">
    <property type="entry name" value="HTH_XRE"/>
    <property type="match status" value="1"/>
</dbReference>
<feature type="compositionally biased region" description="Basic residues" evidence="2">
    <location>
        <begin position="85"/>
        <end position="102"/>
    </location>
</feature>
<dbReference type="EMBL" id="BAAAZU010000007">
    <property type="protein sequence ID" value="GAA3923932.1"/>
    <property type="molecule type" value="Genomic_DNA"/>
</dbReference>
<evidence type="ECO:0000256" key="2">
    <source>
        <dbReference type="SAM" id="MobiDB-lite"/>
    </source>
</evidence>
<dbReference type="InterPro" id="IPR050807">
    <property type="entry name" value="TransReg_Diox_bact_type"/>
</dbReference>
<dbReference type="InterPro" id="IPR001387">
    <property type="entry name" value="Cro/C1-type_HTH"/>
</dbReference>
<accession>A0ABP7MID5</accession>
<proteinExistence type="predicted"/>
<dbReference type="SUPFAM" id="SSF47413">
    <property type="entry name" value="lambda repressor-like DNA-binding domains"/>
    <property type="match status" value="1"/>
</dbReference>